<gene>
    <name evidence="1" type="ORF">GRF29_1536g957623</name>
</gene>
<dbReference type="EMBL" id="WVTA01000021">
    <property type="protein sequence ID" value="KAK3197203.1"/>
    <property type="molecule type" value="Genomic_DNA"/>
</dbReference>
<evidence type="ECO:0000313" key="2">
    <source>
        <dbReference type="Proteomes" id="UP001280581"/>
    </source>
</evidence>
<feature type="non-terminal residue" evidence="1">
    <location>
        <position position="316"/>
    </location>
</feature>
<keyword evidence="2" id="KW-1185">Reference proteome</keyword>
<dbReference type="AlphaFoldDB" id="A0AAN6RC54"/>
<sequence>MKTFSDEELPDIYRQLVFVPNLDRDFILALASSTLHHQRSALRDALFKHIACEASLRVVLPVAVFATFRLEFSLPHLVLEKIPIPPPRARCQNRKDNLQGDSPDIAFLKLKCRSPGNQYILTGSQFTLVIICWDGTKWAAYAFANNAEEAEELDPNDTNDDKPEEDRIAAQTGNCLNTEEDPILDPRLYGIIHIEKDIGKYTEEWDEILWRLKKSFKRNRRPVAKAIELYTGCENSRISLDSSRLAHEANKTSLKTFEIAMHQIRMSFSNILHTDQMLSTNQFITPVLVVTAYYSTQEPVFGFERNAKVFIFAVIL</sequence>
<reference evidence="1 2" key="1">
    <citation type="submission" date="2021-02" db="EMBL/GenBank/DDBJ databases">
        <title>Genome assembly of Pseudopithomyces chartarum.</title>
        <authorList>
            <person name="Jauregui R."/>
            <person name="Singh J."/>
            <person name="Voisey C."/>
        </authorList>
    </citation>
    <scope>NUCLEOTIDE SEQUENCE [LARGE SCALE GENOMIC DNA]</scope>
    <source>
        <strain evidence="1 2">AGR01</strain>
    </source>
</reference>
<organism evidence="1 2">
    <name type="scientific">Pseudopithomyces chartarum</name>
    <dbReference type="NCBI Taxonomy" id="1892770"/>
    <lineage>
        <taxon>Eukaryota</taxon>
        <taxon>Fungi</taxon>
        <taxon>Dikarya</taxon>
        <taxon>Ascomycota</taxon>
        <taxon>Pezizomycotina</taxon>
        <taxon>Dothideomycetes</taxon>
        <taxon>Pleosporomycetidae</taxon>
        <taxon>Pleosporales</taxon>
        <taxon>Massarineae</taxon>
        <taxon>Didymosphaeriaceae</taxon>
        <taxon>Pseudopithomyces</taxon>
    </lineage>
</organism>
<accession>A0AAN6RC54</accession>
<evidence type="ECO:0000313" key="1">
    <source>
        <dbReference type="EMBL" id="KAK3197203.1"/>
    </source>
</evidence>
<proteinExistence type="predicted"/>
<name>A0AAN6RC54_9PLEO</name>
<comment type="caution">
    <text evidence="1">The sequence shown here is derived from an EMBL/GenBank/DDBJ whole genome shotgun (WGS) entry which is preliminary data.</text>
</comment>
<dbReference type="Proteomes" id="UP001280581">
    <property type="component" value="Unassembled WGS sequence"/>
</dbReference>
<protein>
    <submittedName>
        <fullName evidence="1">Uncharacterized protein</fullName>
    </submittedName>
</protein>